<dbReference type="PANTHER" id="PTHR40547">
    <property type="entry name" value="SLL0298 PROTEIN"/>
    <property type="match status" value="1"/>
</dbReference>
<protein>
    <submittedName>
        <fullName evidence="3">ATP-binding protein</fullName>
    </submittedName>
</protein>
<dbReference type="GO" id="GO:0005524">
    <property type="term" value="F:ATP binding"/>
    <property type="evidence" value="ECO:0007669"/>
    <property type="project" value="UniProtKB-KW"/>
</dbReference>
<keyword evidence="1" id="KW-0472">Membrane</keyword>
<gene>
    <name evidence="3" type="ORF">TAO_0524</name>
</gene>
<evidence type="ECO:0000313" key="3">
    <source>
        <dbReference type="EMBL" id="BAW79894.1"/>
    </source>
</evidence>
<dbReference type="RefSeq" id="WP_096526494.1">
    <property type="nucleotide sequence ID" value="NZ_AP014836.1"/>
</dbReference>
<evidence type="ECO:0000313" key="4">
    <source>
        <dbReference type="Proteomes" id="UP000243679"/>
    </source>
</evidence>
<accession>A0A1Q2SL93</accession>
<dbReference type="Proteomes" id="UP000243679">
    <property type="component" value="Chromosome"/>
</dbReference>
<dbReference type="InterPro" id="IPR018639">
    <property type="entry name" value="DUF2062"/>
</dbReference>
<evidence type="ECO:0000256" key="1">
    <source>
        <dbReference type="SAM" id="Phobius"/>
    </source>
</evidence>
<dbReference type="KEGG" id="ntt:TAO_0524"/>
<dbReference type="OrthoDB" id="9786029at2"/>
<feature type="domain" description="DUF2062" evidence="2">
    <location>
        <begin position="22"/>
        <end position="164"/>
    </location>
</feature>
<dbReference type="EMBL" id="AP014836">
    <property type="protein sequence ID" value="BAW79894.1"/>
    <property type="molecule type" value="Genomic_DNA"/>
</dbReference>
<feature type="transmembrane region" description="Helical" evidence="1">
    <location>
        <begin position="128"/>
        <end position="151"/>
    </location>
</feature>
<keyword evidence="1" id="KW-0812">Transmembrane</keyword>
<reference evidence="3 4" key="1">
    <citation type="journal article" date="2017" name="ISME J.">
        <title>An acid-tolerant ammonia-oxidizing ?-proteobacterium from soil.</title>
        <authorList>
            <person name="Hayatsu M."/>
            <person name="Tago K."/>
            <person name="Uchiyama I."/>
            <person name="Toyoda A."/>
            <person name="Wang Y."/>
            <person name="Shimomura Y."/>
            <person name="Okubo T."/>
            <person name="Kurisu F."/>
            <person name="Hirono Y."/>
            <person name="Nonaka K."/>
            <person name="Akiyama H."/>
            <person name="Itoh T."/>
            <person name="Takami H."/>
        </authorList>
    </citation>
    <scope>NUCLEOTIDE SEQUENCE [LARGE SCALE GENOMIC DNA]</scope>
    <source>
        <strain evidence="3 4">TAO100</strain>
    </source>
</reference>
<evidence type="ECO:0000259" key="2">
    <source>
        <dbReference type="Pfam" id="PF09835"/>
    </source>
</evidence>
<dbReference type="Pfam" id="PF09835">
    <property type="entry name" value="DUF2062"/>
    <property type="match status" value="1"/>
</dbReference>
<name>A0A1Q2SL93_9GAMM</name>
<keyword evidence="1" id="KW-1133">Transmembrane helix</keyword>
<organism evidence="3 4">
    <name type="scientific">Candidatus Nitrosoglobus terrae</name>
    <dbReference type="NCBI Taxonomy" id="1630141"/>
    <lineage>
        <taxon>Bacteria</taxon>
        <taxon>Pseudomonadati</taxon>
        <taxon>Pseudomonadota</taxon>
        <taxon>Gammaproteobacteria</taxon>
        <taxon>Chromatiales</taxon>
        <taxon>Chromatiaceae</taxon>
        <taxon>Candidatus Nitrosoglobus</taxon>
    </lineage>
</organism>
<dbReference type="AlphaFoldDB" id="A0A1Q2SL93"/>
<proteinExistence type="predicted"/>
<dbReference type="PANTHER" id="PTHR40547:SF1">
    <property type="entry name" value="SLL0298 PROTEIN"/>
    <property type="match status" value="1"/>
</dbReference>
<feature type="transmembrane region" description="Helical" evidence="1">
    <location>
        <begin position="42"/>
        <end position="71"/>
    </location>
</feature>
<keyword evidence="3" id="KW-0067">ATP-binding</keyword>
<keyword evidence="3" id="KW-0547">Nucleotide-binding</keyword>
<keyword evidence="4" id="KW-1185">Reference proteome</keyword>
<sequence>MSRRILKRYLPKPQYIKEHKHLRHFGEWLSTPNLWYLNRRSVAWAVSISLFIAFIPVPGHTLLAVIAAIWARVNLPVCISVVWFNNPFTMGPIYFFNYKVGAWLLGSPIEMIEFEATWQWLKTGFLTIWQPFLLGSVVVGLVASILGGLGMNYSWRLGVYRHWKERVRKRIVPQT</sequence>